<gene>
    <name evidence="1" type="ORF">FZC75_13645</name>
</gene>
<dbReference type="PROSITE" id="PS51257">
    <property type="entry name" value="PROKAR_LIPOPROTEIN"/>
    <property type="match status" value="1"/>
</dbReference>
<organism evidence="1 2">
    <name type="scientific">Sutcliffiella horikoshii</name>
    <dbReference type="NCBI Taxonomy" id="79883"/>
    <lineage>
        <taxon>Bacteria</taxon>
        <taxon>Bacillati</taxon>
        <taxon>Bacillota</taxon>
        <taxon>Bacilli</taxon>
        <taxon>Bacillales</taxon>
        <taxon>Bacillaceae</taxon>
        <taxon>Sutcliffiella</taxon>
    </lineage>
</organism>
<protein>
    <recommendedName>
        <fullName evidence="3">Lipoprotein</fullName>
    </recommendedName>
</protein>
<dbReference type="OrthoDB" id="1797983at2"/>
<name>A0A5D4T769_9BACI</name>
<sequence>MKQLRQILIVITVMNFLAGCAPKSERLEVECNDTEVPCIMIISGSDKVQAVRGTTSWDSFEADSEVPPQIVSYQEGKVKAKLNSEIEIQFSRKPNSFEVYQWNDEKREKVIPILESTFVADKSGIVIYEIKADWIEGYAYYAFEINVD</sequence>
<reference evidence="1 2" key="1">
    <citation type="submission" date="2019-08" db="EMBL/GenBank/DDBJ databases">
        <title>Bacillus genomes from the desert of Cuatro Cienegas, Coahuila.</title>
        <authorList>
            <person name="Olmedo-Alvarez G."/>
        </authorList>
    </citation>
    <scope>NUCLEOTIDE SEQUENCE [LARGE SCALE GENOMIC DNA]</scope>
    <source>
        <strain evidence="1 2">CH98b_3T</strain>
    </source>
</reference>
<dbReference type="RefSeq" id="WP_148979698.1">
    <property type="nucleotide sequence ID" value="NZ_JBNIKO010000003.1"/>
</dbReference>
<proteinExistence type="predicted"/>
<evidence type="ECO:0000313" key="1">
    <source>
        <dbReference type="EMBL" id="TYS71580.1"/>
    </source>
</evidence>
<evidence type="ECO:0000313" key="2">
    <source>
        <dbReference type="Proteomes" id="UP000324517"/>
    </source>
</evidence>
<dbReference type="EMBL" id="VTET01000006">
    <property type="protein sequence ID" value="TYS71580.1"/>
    <property type="molecule type" value="Genomic_DNA"/>
</dbReference>
<dbReference type="AlphaFoldDB" id="A0A5D4T769"/>
<evidence type="ECO:0008006" key="3">
    <source>
        <dbReference type="Google" id="ProtNLM"/>
    </source>
</evidence>
<dbReference type="Proteomes" id="UP000324517">
    <property type="component" value="Unassembled WGS sequence"/>
</dbReference>
<accession>A0A5D4T769</accession>
<comment type="caution">
    <text evidence="1">The sequence shown here is derived from an EMBL/GenBank/DDBJ whole genome shotgun (WGS) entry which is preliminary data.</text>
</comment>